<keyword evidence="4" id="KW-0808">Transferase</keyword>
<dbReference type="STRING" id="1121298.SAMN05444401_0181"/>
<dbReference type="PROSITE" id="PS51093">
    <property type="entry name" value="PTS_EIIA_TYPE_1"/>
    <property type="match status" value="1"/>
</dbReference>
<evidence type="ECO:0000256" key="2">
    <source>
        <dbReference type="ARBA" id="ARBA00022448"/>
    </source>
</evidence>
<evidence type="ECO:0000313" key="8">
    <source>
        <dbReference type="EMBL" id="SHJ94121.1"/>
    </source>
</evidence>
<dbReference type="SUPFAM" id="SSF51261">
    <property type="entry name" value="Duplicated hybrid motif"/>
    <property type="match status" value="1"/>
</dbReference>
<dbReference type="InterPro" id="IPR050890">
    <property type="entry name" value="PTS_EIIA_component"/>
</dbReference>
<dbReference type="GO" id="GO:0016301">
    <property type="term" value="F:kinase activity"/>
    <property type="evidence" value="ECO:0007669"/>
    <property type="project" value="UniProtKB-KW"/>
</dbReference>
<accession>A0A1M6NEF7</accession>
<evidence type="ECO:0000256" key="5">
    <source>
        <dbReference type="ARBA" id="ARBA00022683"/>
    </source>
</evidence>
<dbReference type="FunFam" id="2.70.70.10:FF:000001">
    <property type="entry name" value="PTS system glucose-specific IIA component"/>
    <property type="match status" value="1"/>
</dbReference>
<name>A0A1M6NEF7_9CLOT</name>
<keyword evidence="6" id="KW-0418">Kinase</keyword>
<dbReference type="GO" id="GO:0009401">
    <property type="term" value="P:phosphoenolpyruvate-dependent sugar phosphotransferase system"/>
    <property type="evidence" value="ECO:0007669"/>
    <property type="project" value="UniProtKB-KW"/>
</dbReference>
<feature type="domain" description="PTS EIIA type-1" evidence="7">
    <location>
        <begin position="27"/>
        <end position="131"/>
    </location>
</feature>
<comment type="subcellular location">
    <subcellularLocation>
        <location evidence="1">Cytoplasm</location>
    </subcellularLocation>
</comment>
<dbReference type="OrthoDB" id="92465at2"/>
<dbReference type="RefSeq" id="WP_073011979.1">
    <property type="nucleotide sequence ID" value="NZ_FQZO01000011.1"/>
</dbReference>
<evidence type="ECO:0000256" key="3">
    <source>
        <dbReference type="ARBA" id="ARBA00022597"/>
    </source>
</evidence>
<dbReference type="PROSITE" id="PS00371">
    <property type="entry name" value="PTS_EIIA_TYPE_1_HIS"/>
    <property type="match status" value="1"/>
</dbReference>
<dbReference type="AlphaFoldDB" id="A0A1M6NEF7"/>
<gene>
    <name evidence="8" type="ORF">SAMN05444401_0181</name>
</gene>
<proteinExistence type="predicted"/>
<keyword evidence="9" id="KW-1185">Reference proteome</keyword>
<dbReference type="InterPro" id="IPR011055">
    <property type="entry name" value="Dup_hybrid_motif"/>
</dbReference>
<keyword evidence="5" id="KW-0598">Phosphotransferase system</keyword>
<dbReference type="PANTHER" id="PTHR45008:SF1">
    <property type="entry name" value="PTS SYSTEM GLUCOSE-SPECIFIC EIIA COMPONENT"/>
    <property type="match status" value="1"/>
</dbReference>
<reference evidence="8 9" key="1">
    <citation type="submission" date="2016-11" db="EMBL/GenBank/DDBJ databases">
        <authorList>
            <person name="Jaros S."/>
            <person name="Januszkiewicz K."/>
            <person name="Wedrychowicz H."/>
        </authorList>
    </citation>
    <scope>NUCLEOTIDE SEQUENCE [LARGE SCALE GENOMIC DNA]</scope>
    <source>
        <strain evidence="8 9">DSM 21864</strain>
    </source>
</reference>
<dbReference type="InterPro" id="IPR001127">
    <property type="entry name" value="PTS_EIIA_1_perm"/>
</dbReference>
<dbReference type="NCBIfam" id="TIGR00830">
    <property type="entry name" value="PTBA"/>
    <property type="match status" value="1"/>
</dbReference>
<evidence type="ECO:0000259" key="7">
    <source>
        <dbReference type="PROSITE" id="PS51093"/>
    </source>
</evidence>
<sequence length="159" mass="17003">MFNFFKKNQEILSPVSGKVVDLSQVPDEVFSQKLAGDGVAIEPTSNEIVAPADGVLTLIFNTNHAFALTLKNGVELLIHIGIDTVALNGKGFTRLAEQGTKVKAGTPIVRVDKDFIEKSGYSLVTLALITNTEIVKDINGAIGENAEAGKTAVIDYKMK</sequence>
<evidence type="ECO:0000256" key="6">
    <source>
        <dbReference type="ARBA" id="ARBA00022777"/>
    </source>
</evidence>
<evidence type="ECO:0000313" key="9">
    <source>
        <dbReference type="Proteomes" id="UP000184080"/>
    </source>
</evidence>
<dbReference type="Pfam" id="PF00358">
    <property type="entry name" value="PTS_EIIA_1"/>
    <property type="match status" value="1"/>
</dbReference>
<dbReference type="Proteomes" id="UP000184080">
    <property type="component" value="Unassembled WGS sequence"/>
</dbReference>
<organism evidence="8 9">
    <name type="scientific">Clostridium amylolyticum</name>
    <dbReference type="NCBI Taxonomy" id="1121298"/>
    <lineage>
        <taxon>Bacteria</taxon>
        <taxon>Bacillati</taxon>
        <taxon>Bacillota</taxon>
        <taxon>Clostridia</taxon>
        <taxon>Eubacteriales</taxon>
        <taxon>Clostridiaceae</taxon>
        <taxon>Clostridium</taxon>
    </lineage>
</organism>
<keyword evidence="2" id="KW-0813">Transport</keyword>
<evidence type="ECO:0000256" key="1">
    <source>
        <dbReference type="ARBA" id="ARBA00004496"/>
    </source>
</evidence>
<keyword evidence="3" id="KW-0762">Sugar transport</keyword>
<evidence type="ECO:0000256" key="4">
    <source>
        <dbReference type="ARBA" id="ARBA00022679"/>
    </source>
</evidence>
<dbReference type="GO" id="GO:0005737">
    <property type="term" value="C:cytoplasm"/>
    <property type="evidence" value="ECO:0007669"/>
    <property type="project" value="UniProtKB-SubCell"/>
</dbReference>
<protein>
    <submittedName>
        <fullName evidence="8">PTS system IIA component, Glc family</fullName>
    </submittedName>
</protein>
<dbReference type="EMBL" id="FQZO01000011">
    <property type="protein sequence ID" value="SHJ94121.1"/>
    <property type="molecule type" value="Genomic_DNA"/>
</dbReference>
<dbReference type="PANTHER" id="PTHR45008">
    <property type="entry name" value="PTS SYSTEM GLUCOSE-SPECIFIC EIIA COMPONENT"/>
    <property type="match status" value="1"/>
</dbReference>
<dbReference type="Gene3D" id="2.70.70.10">
    <property type="entry name" value="Glucose Permease (Domain IIA)"/>
    <property type="match status" value="1"/>
</dbReference>